<dbReference type="EMBL" id="JAACJK010000110">
    <property type="protein sequence ID" value="KAF5332466.1"/>
    <property type="molecule type" value="Genomic_DNA"/>
</dbReference>
<comment type="subunit">
    <text evidence="11">Component of an histone acetyltransferase complex. Interacts with H3K4me3 and to a lesser extent with H3K4me2.</text>
</comment>
<feature type="binding site" evidence="9">
    <location>
        <position position="435"/>
    </location>
    <ligand>
        <name>Zn(2+)</name>
        <dbReference type="ChEBI" id="CHEBI:29105"/>
        <label>2</label>
    </ligand>
</feature>
<keyword evidence="6 11" id="KW-0156">Chromatin regulator</keyword>
<feature type="region of interest" description="Disordered" evidence="12">
    <location>
        <begin position="1"/>
        <end position="27"/>
    </location>
</feature>
<feature type="binding site" evidence="9">
    <location>
        <position position="446"/>
    </location>
    <ligand>
        <name>Zn(2+)</name>
        <dbReference type="ChEBI" id="CHEBI:29105"/>
        <label>1</label>
    </ligand>
</feature>
<feature type="site" description="Histone H3K4me3 binding" evidence="8">
    <location>
        <position position="436"/>
    </location>
</feature>
<keyword evidence="4 10" id="KW-0863">Zinc-finger</keyword>
<dbReference type="Pfam" id="PF12998">
    <property type="entry name" value="ING"/>
    <property type="match status" value="1"/>
</dbReference>
<feature type="site" description="Histone H3K4me3 binding" evidence="8">
    <location>
        <position position="444"/>
    </location>
</feature>
<reference evidence="14 15" key="1">
    <citation type="journal article" date="2020" name="ISME J.">
        <title>Uncovering the hidden diversity of litter-decomposition mechanisms in mushroom-forming fungi.</title>
        <authorList>
            <person name="Floudas D."/>
            <person name="Bentzer J."/>
            <person name="Ahren D."/>
            <person name="Johansson T."/>
            <person name="Persson P."/>
            <person name="Tunlid A."/>
        </authorList>
    </citation>
    <scope>NUCLEOTIDE SEQUENCE [LARGE SCALE GENOMIC DNA]</scope>
    <source>
        <strain evidence="14 15">CBS 175.51</strain>
    </source>
</reference>
<keyword evidence="3 9" id="KW-0479">Metal-binding</keyword>
<dbReference type="CDD" id="cd15505">
    <property type="entry name" value="PHD_ING"/>
    <property type="match status" value="1"/>
</dbReference>
<feature type="domain" description="PHD-type" evidence="13">
    <location>
        <begin position="419"/>
        <end position="468"/>
    </location>
</feature>
<dbReference type="GO" id="GO:0008270">
    <property type="term" value="F:zinc ion binding"/>
    <property type="evidence" value="ECO:0007669"/>
    <property type="project" value="UniProtKB-KW"/>
</dbReference>
<keyword evidence="7 11" id="KW-0539">Nucleus</keyword>
<organism evidence="14 15">
    <name type="scientific">Ephemerocybe angulata</name>
    <dbReference type="NCBI Taxonomy" id="980116"/>
    <lineage>
        <taxon>Eukaryota</taxon>
        <taxon>Fungi</taxon>
        <taxon>Dikarya</taxon>
        <taxon>Basidiomycota</taxon>
        <taxon>Agaricomycotina</taxon>
        <taxon>Agaricomycetes</taxon>
        <taxon>Agaricomycetidae</taxon>
        <taxon>Agaricales</taxon>
        <taxon>Agaricineae</taxon>
        <taxon>Psathyrellaceae</taxon>
        <taxon>Ephemerocybe</taxon>
    </lineage>
</organism>
<evidence type="ECO:0000256" key="5">
    <source>
        <dbReference type="ARBA" id="ARBA00022833"/>
    </source>
</evidence>
<dbReference type="PANTHER" id="PTHR10333:SF42">
    <property type="entry name" value="INHIBITOR OF GROWTH PROTEIN 5"/>
    <property type="match status" value="1"/>
</dbReference>
<feature type="binding site" evidence="9">
    <location>
        <position position="449"/>
    </location>
    <ligand>
        <name>Zn(2+)</name>
        <dbReference type="ChEBI" id="CHEBI:29105"/>
        <label>1</label>
    </ligand>
</feature>
<evidence type="ECO:0000256" key="6">
    <source>
        <dbReference type="ARBA" id="ARBA00022853"/>
    </source>
</evidence>
<feature type="compositionally biased region" description="Basic residues" evidence="12">
    <location>
        <begin position="469"/>
        <end position="483"/>
    </location>
</feature>
<feature type="region of interest" description="Disordered" evidence="12">
    <location>
        <begin position="469"/>
        <end position="491"/>
    </location>
</feature>
<dbReference type="PROSITE" id="PS50016">
    <property type="entry name" value="ZF_PHD_2"/>
    <property type="match status" value="1"/>
</dbReference>
<dbReference type="GO" id="GO:0000785">
    <property type="term" value="C:chromatin"/>
    <property type="evidence" value="ECO:0007669"/>
    <property type="project" value="UniProtKB-ARBA"/>
</dbReference>
<evidence type="ECO:0000256" key="3">
    <source>
        <dbReference type="ARBA" id="ARBA00022723"/>
    </source>
</evidence>
<dbReference type="AlphaFoldDB" id="A0A8H5C030"/>
<feature type="compositionally biased region" description="Low complexity" evidence="12">
    <location>
        <begin position="307"/>
        <end position="324"/>
    </location>
</feature>
<dbReference type="GO" id="GO:0006355">
    <property type="term" value="P:regulation of DNA-templated transcription"/>
    <property type="evidence" value="ECO:0007669"/>
    <property type="project" value="TreeGrafter"/>
</dbReference>
<evidence type="ECO:0000256" key="2">
    <source>
        <dbReference type="ARBA" id="ARBA00010210"/>
    </source>
</evidence>
<comment type="function">
    <text evidence="11">Component of an histone acetyltransferase complex.</text>
</comment>
<feature type="compositionally biased region" description="Polar residues" evidence="12">
    <location>
        <begin position="186"/>
        <end position="195"/>
    </location>
</feature>
<feature type="binding site" evidence="9">
    <location>
        <position position="440"/>
    </location>
    <ligand>
        <name>Zn(2+)</name>
        <dbReference type="ChEBI" id="CHEBI:29105"/>
        <label>2</label>
    </ligand>
</feature>
<sequence>MPPPRMQQYPAQPAPLPQTIPPGGVEGDEDQLATAYSLLLLSEYTHTLDSLPLDLSRNFADLRELDAVLSSSMQSITKKIGDLTDMIEDGTAPKDQRLWLLNDIAEEAGRLKLGGEDKIRVACQAADNLKTHNGHLRNLTDTLPGFDTSVLIRKTQYPHVSAQSFMPVHTTEHGRRRRNVAGSLLTAPSNNTTDPSPAKRKRVVNRDDEIDIGSIKSPRKERVETTGRGRGVNSRAKKVNERAASPAESVLSVNYRQTSQNGRTAGTSSRAGNASASTNKRSRGNASTTSNRNGTPINTDYYDPRFAGANGALQQNGAGSSSARGRGGDYGAVQAAGAMGYQNAAVNGVGNHQQIMQAYDMHNLHMQNWNTGQPLEGPGMPVSRGAAAATAAASVSANVDLAVNTSAEGQDVDGDADDTRYCTCNGVSFGEMIACDDETCEKEWFHLLCVGLEAPPSGKWYCEECKAKRNAKRTGRGGKRRTGGGRASAKA</sequence>
<comment type="domain">
    <text evidence="11">The PHD-type zinc finger mediates the binding to H3K4me3.</text>
</comment>
<dbReference type="InterPro" id="IPR024610">
    <property type="entry name" value="ING_N_histone-binding"/>
</dbReference>
<accession>A0A8H5C030</accession>
<evidence type="ECO:0000256" key="12">
    <source>
        <dbReference type="SAM" id="MobiDB-lite"/>
    </source>
</evidence>
<evidence type="ECO:0000313" key="14">
    <source>
        <dbReference type="EMBL" id="KAF5332466.1"/>
    </source>
</evidence>
<evidence type="ECO:0000256" key="7">
    <source>
        <dbReference type="ARBA" id="ARBA00023242"/>
    </source>
</evidence>
<dbReference type="SMART" id="SM01408">
    <property type="entry name" value="ING"/>
    <property type="match status" value="1"/>
</dbReference>
<dbReference type="PROSITE" id="PS01359">
    <property type="entry name" value="ZF_PHD_1"/>
    <property type="match status" value="1"/>
</dbReference>
<keyword evidence="5 9" id="KW-0862">Zinc</keyword>
<proteinExistence type="inferred from homology"/>
<evidence type="ECO:0000256" key="10">
    <source>
        <dbReference type="PROSITE-ProRule" id="PRU00146"/>
    </source>
</evidence>
<dbReference type="InterPro" id="IPR019786">
    <property type="entry name" value="Zinc_finger_PHD-type_CS"/>
</dbReference>
<comment type="similarity">
    <text evidence="2 11">Belongs to the ING family.</text>
</comment>
<comment type="caution">
    <text evidence="14">The sequence shown here is derived from an EMBL/GenBank/DDBJ whole genome shotgun (WGS) entry which is preliminary data.</text>
</comment>
<dbReference type="InterPro" id="IPR001965">
    <property type="entry name" value="Znf_PHD"/>
</dbReference>
<evidence type="ECO:0000256" key="9">
    <source>
        <dbReference type="PIRSR" id="PIRSR628651-51"/>
    </source>
</evidence>
<dbReference type="InterPro" id="IPR019787">
    <property type="entry name" value="Znf_PHD-finger"/>
</dbReference>
<feature type="site" description="Histone H3K4me3 binding" evidence="8">
    <location>
        <position position="432"/>
    </location>
</feature>
<evidence type="ECO:0000256" key="1">
    <source>
        <dbReference type="ARBA" id="ARBA00004123"/>
    </source>
</evidence>
<feature type="region of interest" description="Disordered" evidence="12">
    <location>
        <begin position="182"/>
        <end position="326"/>
    </location>
</feature>
<feature type="compositionally biased region" description="Basic and acidic residues" evidence="12">
    <location>
        <begin position="218"/>
        <end position="227"/>
    </location>
</feature>
<dbReference type="Proteomes" id="UP000541558">
    <property type="component" value="Unassembled WGS sequence"/>
</dbReference>
<dbReference type="InterPro" id="IPR028651">
    <property type="entry name" value="ING_fam"/>
</dbReference>
<dbReference type="Gene3D" id="3.30.40.10">
    <property type="entry name" value="Zinc/RING finger domain, C3HC4 (zinc finger)"/>
    <property type="match status" value="1"/>
</dbReference>
<keyword evidence="15" id="KW-1185">Reference proteome</keyword>
<evidence type="ECO:0000313" key="15">
    <source>
        <dbReference type="Proteomes" id="UP000541558"/>
    </source>
</evidence>
<dbReference type="InterPro" id="IPR013083">
    <property type="entry name" value="Znf_RING/FYVE/PHD"/>
</dbReference>
<evidence type="ECO:0000256" key="11">
    <source>
        <dbReference type="RuleBase" id="RU361213"/>
    </source>
</evidence>
<evidence type="ECO:0000259" key="13">
    <source>
        <dbReference type="PROSITE" id="PS50016"/>
    </source>
</evidence>
<dbReference type="GO" id="GO:0005634">
    <property type="term" value="C:nucleus"/>
    <property type="evidence" value="ECO:0007669"/>
    <property type="project" value="UniProtKB-SubCell"/>
</dbReference>
<evidence type="ECO:0000256" key="8">
    <source>
        <dbReference type="PIRSR" id="PIRSR628651-50"/>
    </source>
</evidence>
<dbReference type="GO" id="GO:0006325">
    <property type="term" value="P:chromatin organization"/>
    <property type="evidence" value="ECO:0007669"/>
    <property type="project" value="UniProtKB-KW"/>
</dbReference>
<name>A0A8H5C030_9AGAR</name>
<protein>
    <recommendedName>
        <fullName evidence="11">Chromatin modification-related protein</fullName>
    </recommendedName>
</protein>
<dbReference type="InterPro" id="IPR011011">
    <property type="entry name" value="Znf_FYVE_PHD"/>
</dbReference>
<dbReference type="Gene3D" id="6.10.140.1740">
    <property type="match status" value="1"/>
</dbReference>
<dbReference type="SMART" id="SM00249">
    <property type="entry name" value="PHD"/>
    <property type="match status" value="1"/>
</dbReference>
<gene>
    <name evidence="14" type="ORF">D9611_005136</name>
</gene>
<dbReference type="SUPFAM" id="SSF57903">
    <property type="entry name" value="FYVE/PHD zinc finger"/>
    <property type="match status" value="1"/>
</dbReference>
<dbReference type="PANTHER" id="PTHR10333">
    <property type="entry name" value="INHIBITOR OF GROWTH PROTEIN"/>
    <property type="match status" value="1"/>
</dbReference>
<dbReference type="OrthoDB" id="2505961at2759"/>
<feature type="compositionally biased region" description="Polar residues" evidence="12">
    <location>
        <begin position="251"/>
        <end position="298"/>
    </location>
</feature>
<evidence type="ECO:0000256" key="4">
    <source>
        <dbReference type="ARBA" id="ARBA00022771"/>
    </source>
</evidence>
<feature type="site" description="Histone H3K4me3 binding" evidence="8">
    <location>
        <position position="421"/>
    </location>
</feature>
<feature type="binding site" evidence="9">
    <location>
        <position position="462"/>
    </location>
    <ligand>
        <name>Zn(2+)</name>
        <dbReference type="ChEBI" id="CHEBI:29105"/>
        <label>2</label>
    </ligand>
</feature>
<feature type="binding site" evidence="9">
    <location>
        <position position="424"/>
    </location>
    <ligand>
        <name>Zn(2+)</name>
        <dbReference type="ChEBI" id="CHEBI:29105"/>
        <label>1</label>
    </ligand>
</feature>
<dbReference type="CDD" id="cd16859">
    <property type="entry name" value="ING_ING4_5"/>
    <property type="match status" value="1"/>
</dbReference>
<feature type="binding site" evidence="9">
    <location>
        <position position="422"/>
    </location>
    <ligand>
        <name>Zn(2+)</name>
        <dbReference type="ChEBI" id="CHEBI:29105"/>
        <label>1</label>
    </ligand>
</feature>
<comment type="subcellular location">
    <subcellularLocation>
        <location evidence="1 11">Nucleus</location>
    </subcellularLocation>
</comment>
<feature type="binding site" evidence="9">
    <location>
        <position position="465"/>
    </location>
    <ligand>
        <name>Zn(2+)</name>
        <dbReference type="ChEBI" id="CHEBI:29105"/>
        <label>2</label>
    </ligand>
</feature>